<dbReference type="VEuPathDB" id="AmoebaDB:EIN_329870"/>
<protein>
    <submittedName>
        <fullName evidence="1">Uncharacterized protein</fullName>
    </submittedName>
</protein>
<name>A0A0A1TXU2_ENTIV</name>
<dbReference type="EMBL" id="KB207015">
    <property type="protein sequence ID" value="ELP86200.1"/>
    <property type="molecule type" value="Genomic_DNA"/>
</dbReference>
<dbReference type="KEGG" id="eiv:EIN_329870"/>
<dbReference type="GeneID" id="14885074"/>
<reference evidence="1 2" key="1">
    <citation type="submission" date="2012-10" db="EMBL/GenBank/DDBJ databases">
        <authorList>
            <person name="Zafar N."/>
            <person name="Inman J."/>
            <person name="Hall N."/>
            <person name="Lorenzi H."/>
            <person name="Caler E."/>
        </authorList>
    </citation>
    <scope>NUCLEOTIDE SEQUENCE [LARGE SCALE GENOMIC DNA]</scope>
    <source>
        <strain evidence="1 2">IP1</strain>
    </source>
</reference>
<dbReference type="AlphaFoldDB" id="A0A0A1TXU2"/>
<keyword evidence="2" id="KW-1185">Reference proteome</keyword>
<accession>A0A0A1TXU2</accession>
<dbReference type="RefSeq" id="XP_004185546.1">
    <property type="nucleotide sequence ID" value="XM_004185498.1"/>
</dbReference>
<gene>
    <name evidence="1" type="ORF">EIN_329870</name>
</gene>
<organism evidence="1 2">
    <name type="scientific">Entamoeba invadens IP1</name>
    <dbReference type="NCBI Taxonomy" id="370355"/>
    <lineage>
        <taxon>Eukaryota</taxon>
        <taxon>Amoebozoa</taxon>
        <taxon>Evosea</taxon>
        <taxon>Archamoebae</taxon>
        <taxon>Mastigamoebida</taxon>
        <taxon>Entamoebidae</taxon>
        <taxon>Entamoeba</taxon>
    </lineage>
</organism>
<evidence type="ECO:0000313" key="1">
    <source>
        <dbReference type="EMBL" id="ELP86200.1"/>
    </source>
</evidence>
<feature type="non-terminal residue" evidence="1">
    <location>
        <position position="634"/>
    </location>
</feature>
<proteinExistence type="predicted"/>
<dbReference type="OrthoDB" id="31391at2759"/>
<sequence>MKNLLTKNIYIFGIINTIRIYLKPNSQSNNTKMVRFEMVYLMQISLYLPTMSDVLNFMQMSHSALIAISSLKVNPHFSTNTDIEKFWDIMTPDTVNCNFQSVTKEVLKRAIYVRNYPITDDFLTSENMKLAEKFTNLCFTNTFGTQSIYTEENQQDTFDSIKLFFELLTQNPTRKVTIPFELFWLFVDECNTSNSPLLPNFERCYFPKNVFLYFIELNGVRIPERFILSQEKFQLVNAAVTKFQCQIAIDWSVLIDSDYALLTPHCKNYSAVMNNNSNLVVPYLKENEISFFFTFPRNQMNSSCQKVTHIDFTKIEEKIVLCYAPHVKFLIQHFEINLIAFKIPRCVEEITVDDSERCNTQTCTCHIPENLSIRKLNVSRCGVFYNGNIKNVERVSLNNFSSLKKDRNNEISQIKYWKKSSEFPFINVRELELKNIQNIKIGALDNLEVLKIDKCDNVSCYVNEKCAKYFSVENTSNSTFYIDANKSDVLEFKNCKALTLVIFNTKLSHTNLALFVCDLVKVDIENKECQSLCVINSNDLQITRNCTFKTLKIVNSTIGEYSNLFAEEIDLSIIQMYQPIDFSKAKKVTLCGLKSFSFNNNLFDNCEELKVVHSSHCQFFFENSHLKILTLDTS</sequence>
<evidence type="ECO:0000313" key="2">
    <source>
        <dbReference type="Proteomes" id="UP000014680"/>
    </source>
</evidence>
<dbReference type="Proteomes" id="UP000014680">
    <property type="component" value="Unassembled WGS sequence"/>
</dbReference>